<dbReference type="PROSITE" id="PS50279">
    <property type="entry name" value="BPTI_KUNITZ_2"/>
    <property type="match status" value="1"/>
</dbReference>
<dbReference type="InterPro" id="IPR036880">
    <property type="entry name" value="Kunitz_BPTI_sf"/>
</dbReference>
<dbReference type="Pfam" id="PF00014">
    <property type="entry name" value="Kunitz_BPTI"/>
    <property type="match status" value="1"/>
</dbReference>
<dbReference type="CDD" id="cd00109">
    <property type="entry name" value="Kunitz-type"/>
    <property type="match status" value="1"/>
</dbReference>
<evidence type="ECO:0000256" key="4">
    <source>
        <dbReference type="SAM" id="SignalP"/>
    </source>
</evidence>
<protein>
    <submittedName>
        <fullName evidence="6">Protease inhibitor-like</fullName>
    </submittedName>
</protein>
<dbReference type="EMBL" id="MNPL01025646">
    <property type="protein sequence ID" value="OQR68203.1"/>
    <property type="molecule type" value="Genomic_DNA"/>
</dbReference>
<accession>A0A1V9X497</accession>
<dbReference type="PANTHER" id="PTHR10083">
    <property type="entry name" value="KUNITZ-TYPE PROTEASE INHIBITOR-RELATED"/>
    <property type="match status" value="1"/>
</dbReference>
<name>A0A1V9X497_9ACAR</name>
<dbReference type="PRINTS" id="PR00759">
    <property type="entry name" value="BASICPTASE"/>
</dbReference>
<dbReference type="PANTHER" id="PTHR10083:SF328">
    <property type="entry name" value="TISSUE FACTOR PATHWAY INHIBITOR"/>
    <property type="match status" value="1"/>
</dbReference>
<dbReference type="GO" id="GO:0005615">
    <property type="term" value="C:extracellular space"/>
    <property type="evidence" value="ECO:0007669"/>
    <property type="project" value="TreeGrafter"/>
</dbReference>
<comment type="caution">
    <text evidence="6">The sequence shown here is derived from an EMBL/GenBank/DDBJ whole genome shotgun (WGS) entry which is preliminary data.</text>
</comment>
<feature type="chain" id="PRO_5010730716" evidence="4">
    <location>
        <begin position="20"/>
        <end position="83"/>
    </location>
</feature>
<keyword evidence="1" id="KW-0646">Protease inhibitor</keyword>
<keyword evidence="4" id="KW-0732">Signal</keyword>
<dbReference type="OrthoDB" id="4473401at2759"/>
<keyword evidence="2" id="KW-0722">Serine protease inhibitor</keyword>
<dbReference type="STRING" id="418985.A0A1V9X497"/>
<evidence type="ECO:0000313" key="6">
    <source>
        <dbReference type="EMBL" id="OQR68203.1"/>
    </source>
</evidence>
<dbReference type="SUPFAM" id="SSF57362">
    <property type="entry name" value="BPTI-like"/>
    <property type="match status" value="1"/>
</dbReference>
<dbReference type="FunCoup" id="A0A1V9X497">
    <property type="interactions" value="12"/>
</dbReference>
<dbReference type="Proteomes" id="UP000192247">
    <property type="component" value="Unassembled WGS sequence"/>
</dbReference>
<dbReference type="FunFam" id="4.10.410.10:FF:000017">
    <property type="entry name" value="papilin isoform X2"/>
    <property type="match status" value="1"/>
</dbReference>
<proteinExistence type="predicted"/>
<dbReference type="InParanoid" id="A0A1V9X497"/>
<feature type="signal peptide" evidence="4">
    <location>
        <begin position="1"/>
        <end position="19"/>
    </location>
</feature>
<sequence length="83" mass="9280">MRLLLVLLIVALVAALVTGQQKKKIQDKNCALPKDAGPCNERASLKWYYDSKSSKCRRFVYGGCQGNGNRWDSDADCKKKCIV</sequence>
<feature type="domain" description="BPTI/Kunitz inhibitor" evidence="5">
    <location>
        <begin position="30"/>
        <end position="81"/>
    </location>
</feature>
<organism evidence="6 7">
    <name type="scientific">Tropilaelaps mercedesae</name>
    <dbReference type="NCBI Taxonomy" id="418985"/>
    <lineage>
        <taxon>Eukaryota</taxon>
        <taxon>Metazoa</taxon>
        <taxon>Ecdysozoa</taxon>
        <taxon>Arthropoda</taxon>
        <taxon>Chelicerata</taxon>
        <taxon>Arachnida</taxon>
        <taxon>Acari</taxon>
        <taxon>Parasitiformes</taxon>
        <taxon>Mesostigmata</taxon>
        <taxon>Gamasina</taxon>
        <taxon>Dermanyssoidea</taxon>
        <taxon>Laelapidae</taxon>
        <taxon>Tropilaelaps</taxon>
    </lineage>
</organism>
<dbReference type="InterPro" id="IPR050098">
    <property type="entry name" value="TFPI/VKTCI-like"/>
</dbReference>
<evidence type="ECO:0000256" key="3">
    <source>
        <dbReference type="ARBA" id="ARBA00023157"/>
    </source>
</evidence>
<dbReference type="SMART" id="SM00131">
    <property type="entry name" value="KU"/>
    <property type="match status" value="1"/>
</dbReference>
<keyword evidence="7" id="KW-1185">Reference proteome</keyword>
<evidence type="ECO:0000259" key="5">
    <source>
        <dbReference type="PROSITE" id="PS50279"/>
    </source>
</evidence>
<dbReference type="Gene3D" id="4.10.410.10">
    <property type="entry name" value="Pancreatic trypsin inhibitor Kunitz domain"/>
    <property type="match status" value="1"/>
</dbReference>
<dbReference type="AlphaFoldDB" id="A0A1V9X497"/>
<evidence type="ECO:0000256" key="1">
    <source>
        <dbReference type="ARBA" id="ARBA00022690"/>
    </source>
</evidence>
<dbReference type="InterPro" id="IPR002223">
    <property type="entry name" value="Kunitz_BPTI"/>
</dbReference>
<keyword evidence="3" id="KW-1015">Disulfide bond</keyword>
<dbReference type="GO" id="GO:0004867">
    <property type="term" value="F:serine-type endopeptidase inhibitor activity"/>
    <property type="evidence" value="ECO:0007669"/>
    <property type="project" value="UniProtKB-KW"/>
</dbReference>
<reference evidence="6 7" key="1">
    <citation type="journal article" date="2017" name="Gigascience">
        <title>Draft genome of the honey bee ectoparasitic mite, Tropilaelaps mercedesae, is shaped by the parasitic life history.</title>
        <authorList>
            <person name="Dong X."/>
            <person name="Armstrong S.D."/>
            <person name="Xia D."/>
            <person name="Makepeace B.L."/>
            <person name="Darby A.C."/>
            <person name="Kadowaki T."/>
        </authorList>
    </citation>
    <scope>NUCLEOTIDE SEQUENCE [LARGE SCALE GENOMIC DNA]</scope>
    <source>
        <strain evidence="6">Wuxi-XJTLU</strain>
    </source>
</reference>
<gene>
    <name evidence="6" type="ORF">BIW11_13055</name>
</gene>
<evidence type="ECO:0000256" key="2">
    <source>
        <dbReference type="ARBA" id="ARBA00022900"/>
    </source>
</evidence>
<evidence type="ECO:0000313" key="7">
    <source>
        <dbReference type="Proteomes" id="UP000192247"/>
    </source>
</evidence>